<feature type="transmembrane region" description="Helical" evidence="1">
    <location>
        <begin position="122"/>
        <end position="140"/>
    </location>
</feature>
<reference evidence="2 3" key="1">
    <citation type="submission" date="2013-02" db="EMBL/GenBank/DDBJ databases">
        <title>Draft Genome Sequence of Streptomyces aurantiacus, Which Produces Setomimycin.</title>
        <authorList>
            <person name="Gruening B.A."/>
            <person name="Praeg A."/>
            <person name="Erxleben A."/>
            <person name="Guenther S."/>
            <person name="Mueller M."/>
        </authorList>
    </citation>
    <scope>NUCLEOTIDE SEQUENCE [LARGE SCALE GENOMIC DNA]</scope>
    <source>
        <strain evidence="2 3">JA 4570</strain>
    </source>
</reference>
<feature type="transmembrane region" description="Helical" evidence="1">
    <location>
        <begin position="42"/>
        <end position="60"/>
    </location>
</feature>
<feature type="transmembrane region" description="Helical" evidence="1">
    <location>
        <begin position="72"/>
        <end position="91"/>
    </location>
</feature>
<evidence type="ECO:0000256" key="1">
    <source>
        <dbReference type="SAM" id="Phobius"/>
    </source>
</evidence>
<keyword evidence="1" id="KW-0812">Transmembrane</keyword>
<feature type="transmembrane region" description="Helical" evidence="1">
    <location>
        <begin position="146"/>
        <end position="163"/>
    </location>
</feature>
<organism evidence="2 3">
    <name type="scientific">Streptomyces aurantiacus JA 4570</name>
    <dbReference type="NCBI Taxonomy" id="1286094"/>
    <lineage>
        <taxon>Bacteria</taxon>
        <taxon>Bacillati</taxon>
        <taxon>Actinomycetota</taxon>
        <taxon>Actinomycetes</taxon>
        <taxon>Kitasatosporales</taxon>
        <taxon>Streptomycetaceae</taxon>
        <taxon>Streptomyces</taxon>
        <taxon>Streptomyces aurantiacus group</taxon>
    </lineage>
</organism>
<evidence type="ECO:0000313" key="3">
    <source>
        <dbReference type="Proteomes" id="UP000014629"/>
    </source>
</evidence>
<accession>S4AH43</accession>
<sequence>MTRTATIPVPAPAYFGVSAVFHYLGPALAVLLFAHMDVIGVAWLRIAGAAVVFAVWRRPWRLRGQLTRGQSWDLVLLGLVLATMNTVFYLAVARLPLSTVAAIEFLGVIGLAAVGARTRRNMLALCLAVGGVLVLTDIRLAGEPLGFVFAFTNSALFVLYVVLGHRAANAGTRRQPGGIDRLGAAMLIAALVATPAGIGQAWPAFTHPVWLLAGVGVGVCSSVIPYVADQLAMARLRRATFALMLTILPATATAVGLVVLAQRPTVSDLVGIALVAAGTAAHQQRTPPAKTH</sequence>
<dbReference type="InterPro" id="IPR037185">
    <property type="entry name" value="EmrE-like"/>
</dbReference>
<dbReference type="EMBL" id="AOPZ01000362">
    <property type="protein sequence ID" value="EPH40817.1"/>
    <property type="molecule type" value="Genomic_DNA"/>
</dbReference>
<name>S4AH43_9ACTN</name>
<protein>
    <submittedName>
        <fullName evidence="2">Putative Inner membrane transporter RhtA</fullName>
    </submittedName>
</protein>
<feature type="transmembrane region" description="Helical" evidence="1">
    <location>
        <begin position="12"/>
        <end position="36"/>
    </location>
</feature>
<dbReference type="AlphaFoldDB" id="S4AH43"/>
<feature type="transmembrane region" description="Helical" evidence="1">
    <location>
        <begin position="209"/>
        <end position="228"/>
    </location>
</feature>
<feature type="transmembrane region" description="Helical" evidence="1">
    <location>
        <begin position="240"/>
        <end position="261"/>
    </location>
</feature>
<gene>
    <name evidence="2" type="ORF">STRAU_6141</name>
</gene>
<dbReference type="SUPFAM" id="SSF103481">
    <property type="entry name" value="Multidrug resistance efflux transporter EmrE"/>
    <property type="match status" value="1"/>
</dbReference>
<dbReference type="Proteomes" id="UP000014629">
    <property type="component" value="Unassembled WGS sequence"/>
</dbReference>
<evidence type="ECO:0000313" key="2">
    <source>
        <dbReference type="EMBL" id="EPH40817.1"/>
    </source>
</evidence>
<dbReference type="PATRIC" id="fig|1286094.4.peg.6069"/>
<feature type="transmembrane region" description="Helical" evidence="1">
    <location>
        <begin position="97"/>
        <end position="115"/>
    </location>
</feature>
<dbReference type="OrthoDB" id="9815120at2"/>
<proteinExistence type="predicted"/>
<comment type="caution">
    <text evidence="2">The sequence shown here is derived from an EMBL/GenBank/DDBJ whole genome shotgun (WGS) entry which is preliminary data.</text>
</comment>
<keyword evidence="3" id="KW-1185">Reference proteome</keyword>
<keyword evidence="1" id="KW-1133">Transmembrane helix</keyword>
<dbReference type="RefSeq" id="WP_016644262.1">
    <property type="nucleotide sequence ID" value="NZ_AOPZ01000362.1"/>
</dbReference>
<keyword evidence="1" id="KW-0472">Membrane</keyword>
<feature type="transmembrane region" description="Helical" evidence="1">
    <location>
        <begin position="184"/>
        <end position="203"/>
    </location>
</feature>